<dbReference type="Pfam" id="PF02358">
    <property type="entry name" value="Trehalose_PPase"/>
    <property type="match status" value="1"/>
</dbReference>
<dbReference type="PANTHER" id="PTHR43768:SF3">
    <property type="entry name" value="TREHALOSE 6-PHOSPHATE PHOSPHATASE"/>
    <property type="match status" value="1"/>
</dbReference>
<comment type="function">
    <text evidence="4">Removes the phosphate from trehalose 6-phosphate to produce free trehalose.</text>
</comment>
<dbReference type="AlphaFoldDB" id="A0A0G1VN29"/>
<comment type="pathway">
    <text evidence="1 4">Glycan biosynthesis; trehalose biosynthesis.</text>
</comment>
<dbReference type="Proteomes" id="UP000034589">
    <property type="component" value="Unassembled WGS sequence"/>
</dbReference>
<name>A0A0G1VN29_9BACT</name>
<dbReference type="InterPro" id="IPR044651">
    <property type="entry name" value="OTSB-like"/>
</dbReference>
<reference evidence="5 6" key="1">
    <citation type="journal article" date="2015" name="Nature">
        <title>rRNA introns, odd ribosomes, and small enigmatic genomes across a large radiation of phyla.</title>
        <authorList>
            <person name="Brown C.T."/>
            <person name="Hug L.A."/>
            <person name="Thomas B.C."/>
            <person name="Sharon I."/>
            <person name="Castelle C.J."/>
            <person name="Singh A."/>
            <person name="Wilkins M.J."/>
            <person name="Williams K.H."/>
            <person name="Banfield J.F."/>
        </authorList>
    </citation>
    <scope>NUCLEOTIDE SEQUENCE [LARGE SCALE GENOMIC DNA]</scope>
</reference>
<evidence type="ECO:0000256" key="1">
    <source>
        <dbReference type="ARBA" id="ARBA00005199"/>
    </source>
</evidence>
<dbReference type="PANTHER" id="PTHR43768">
    <property type="entry name" value="TREHALOSE 6-PHOSPHATE PHOSPHATASE"/>
    <property type="match status" value="1"/>
</dbReference>
<dbReference type="InterPro" id="IPR003337">
    <property type="entry name" value="Trehalose_PPase"/>
</dbReference>
<dbReference type="SUPFAM" id="SSF56784">
    <property type="entry name" value="HAD-like"/>
    <property type="match status" value="1"/>
</dbReference>
<comment type="caution">
    <text evidence="5">The sequence shown here is derived from an EMBL/GenBank/DDBJ whole genome shotgun (WGS) entry which is preliminary data.</text>
</comment>
<dbReference type="NCBIfam" id="TIGR01484">
    <property type="entry name" value="HAD-SF-IIB"/>
    <property type="match status" value="1"/>
</dbReference>
<sequence length="266" mass="30203">MHNLRESRKKVLARVASAKHIALFLDFDGVLSPITRDHRKALIGARTKKLLVACAKQFFVAVISGRALKDVRRRVGIRGLSYGGNHGLEWKFNSKNFSVPVPTSNRRILDMILRDCRALSKQFLGLSLEDKDLTISIHYRMVSPRFRKHAITAISKVLDTYVKGGKLTVVGGHMLFNIRPNTRWDKGSVALWMLKRLPKGTLPISLGDDVTDEALFRTLRNGVTIRVGHTKKSLARYNIFSRREVDSFLSSLFIAKQQNKVRNRVQ</sequence>
<keyword evidence="3 4" id="KW-0378">Hydrolase</keyword>
<dbReference type="InterPro" id="IPR006379">
    <property type="entry name" value="HAD-SF_hydro_IIB"/>
</dbReference>
<evidence type="ECO:0000256" key="3">
    <source>
        <dbReference type="ARBA" id="ARBA00022801"/>
    </source>
</evidence>
<dbReference type="Gene3D" id="3.30.70.1020">
    <property type="entry name" value="Trehalose-6-phosphate phosphatase related protein, domain 2"/>
    <property type="match status" value="1"/>
</dbReference>
<dbReference type="GO" id="GO:0005992">
    <property type="term" value="P:trehalose biosynthetic process"/>
    <property type="evidence" value="ECO:0007669"/>
    <property type="project" value="UniProtKB-UniPathway"/>
</dbReference>
<comment type="catalytic activity">
    <reaction evidence="4">
        <text>alpha,alpha-trehalose 6-phosphate + H2O = alpha,alpha-trehalose + phosphate</text>
        <dbReference type="Rhea" id="RHEA:23420"/>
        <dbReference type="ChEBI" id="CHEBI:15377"/>
        <dbReference type="ChEBI" id="CHEBI:16551"/>
        <dbReference type="ChEBI" id="CHEBI:43474"/>
        <dbReference type="ChEBI" id="CHEBI:58429"/>
        <dbReference type="EC" id="3.1.3.12"/>
    </reaction>
</comment>
<dbReference type="NCBIfam" id="TIGR00685">
    <property type="entry name" value="T6PP"/>
    <property type="match status" value="1"/>
</dbReference>
<dbReference type="PATRIC" id="fig|1618675.3.peg.90"/>
<evidence type="ECO:0000313" key="5">
    <source>
        <dbReference type="EMBL" id="KKW07891.1"/>
    </source>
</evidence>
<accession>A0A0G1VN29</accession>
<proteinExistence type="inferred from homology"/>
<dbReference type="EC" id="3.1.3.12" evidence="4"/>
<keyword evidence="4" id="KW-0460">Magnesium</keyword>
<evidence type="ECO:0000256" key="2">
    <source>
        <dbReference type="ARBA" id="ARBA00008770"/>
    </source>
</evidence>
<gene>
    <name evidence="5" type="ORF">UY39_C0005G0004</name>
</gene>
<dbReference type="InterPro" id="IPR023214">
    <property type="entry name" value="HAD_sf"/>
</dbReference>
<dbReference type="UniPathway" id="UPA00299"/>
<keyword evidence="4" id="KW-0479">Metal-binding</keyword>
<protein>
    <recommendedName>
        <fullName evidence="4">Trehalose 6-phosphate phosphatase</fullName>
        <ecNumber evidence="4">3.1.3.12</ecNumber>
    </recommendedName>
</protein>
<evidence type="ECO:0000313" key="6">
    <source>
        <dbReference type="Proteomes" id="UP000034589"/>
    </source>
</evidence>
<evidence type="ECO:0000256" key="4">
    <source>
        <dbReference type="RuleBase" id="RU361117"/>
    </source>
</evidence>
<dbReference type="Gene3D" id="3.40.50.1000">
    <property type="entry name" value="HAD superfamily/HAD-like"/>
    <property type="match status" value="1"/>
</dbReference>
<dbReference type="GO" id="GO:0046872">
    <property type="term" value="F:metal ion binding"/>
    <property type="evidence" value="ECO:0007669"/>
    <property type="project" value="UniProtKB-KW"/>
</dbReference>
<dbReference type="GO" id="GO:0004805">
    <property type="term" value="F:trehalose-phosphatase activity"/>
    <property type="evidence" value="ECO:0007669"/>
    <property type="project" value="UniProtKB-EC"/>
</dbReference>
<dbReference type="InterPro" id="IPR036412">
    <property type="entry name" value="HAD-like_sf"/>
</dbReference>
<dbReference type="EMBL" id="LCPV01000005">
    <property type="protein sequence ID" value="KKW07891.1"/>
    <property type="molecule type" value="Genomic_DNA"/>
</dbReference>
<organism evidence="5 6">
    <name type="scientific">Candidatus Kaiserbacteria bacterium GW2011_GWC2_49_12</name>
    <dbReference type="NCBI Taxonomy" id="1618675"/>
    <lineage>
        <taxon>Bacteria</taxon>
        <taxon>Candidatus Kaiseribacteriota</taxon>
    </lineage>
</organism>
<comment type="similarity">
    <text evidence="2 4">Belongs to the trehalose phosphatase family.</text>
</comment>
<comment type="cofactor">
    <cofactor evidence="4">
        <name>Mg(2+)</name>
        <dbReference type="ChEBI" id="CHEBI:18420"/>
    </cofactor>
</comment>